<dbReference type="GO" id="GO:0006353">
    <property type="term" value="P:DNA-templated transcription termination"/>
    <property type="evidence" value="ECO:0007669"/>
    <property type="project" value="UniProtKB-KW"/>
</dbReference>
<sequence length="386" mass="44061">MQKLSSNVFHFQTHFSLHLKHLLYSTSSSATEKSTYSMVEFMVNSLGFSNEEAINAWSKVSSSELKKTKGKPDLVIDFLKQRGLNNTHIKKLINSMPELLKCKVDETLVPKFNALEELGIFGSDLGDIVASNTSIIRRGFDTRIKPMISFIKSFVGTNEEFLRVLRRSYWLMSSDVVKGIKPNIDLLRKYGLSDEKILKILVVHSEVLGHDPKRLENVLIKVGKEFGISSDSSTFSGAVIVLASLSEETLKMKYEIFKSFGWTDLDIKIMVSKSPRCLILSETTIRERLKFFMNEFGCEPGYLANRPYVMTYSMKYRVVPRYTILQILKERKVITAKVSMLTAVCSSESEFLKKYVLPYKDKLPELCNAYISREKGISPTKRMTIK</sequence>
<keyword evidence="2" id="KW-0804">Transcription</keyword>
<dbReference type="EMBL" id="KQ090362">
    <property type="protein sequence ID" value="KMS96721.1"/>
    <property type="molecule type" value="Genomic_DNA"/>
</dbReference>
<keyword evidence="5" id="KW-1185">Reference proteome</keyword>
<dbReference type="OrthoDB" id="637682at2759"/>
<dbReference type="Gramene" id="KMS96721">
    <property type="protein sequence ID" value="KMS96721"/>
    <property type="gene ID" value="BVRB_8g200260"/>
</dbReference>
<dbReference type="Proteomes" id="UP000035740">
    <property type="component" value="Unassembled WGS sequence"/>
</dbReference>
<dbReference type="Pfam" id="PF02536">
    <property type="entry name" value="mTERF"/>
    <property type="match status" value="1"/>
</dbReference>
<comment type="similarity">
    <text evidence="1">Belongs to the mTERF family.</text>
</comment>
<dbReference type="InterPro" id="IPR003690">
    <property type="entry name" value="MTERF"/>
</dbReference>
<dbReference type="Gene3D" id="1.25.70.10">
    <property type="entry name" value="Transcription termination factor 3, mitochondrial"/>
    <property type="match status" value="1"/>
</dbReference>
<evidence type="ECO:0000256" key="1">
    <source>
        <dbReference type="ARBA" id="ARBA00007692"/>
    </source>
</evidence>
<protein>
    <submittedName>
        <fullName evidence="4">Uncharacterized protein</fullName>
    </submittedName>
</protein>
<dbReference type="GO" id="GO:0003676">
    <property type="term" value="F:nucleic acid binding"/>
    <property type="evidence" value="ECO:0007669"/>
    <property type="project" value="InterPro"/>
</dbReference>
<keyword evidence="3" id="KW-0809">Transit peptide</keyword>
<dbReference type="KEGG" id="bvg:104882823"/>
<keyword evidence="2" id="KW-0806">Transcription termination</keyword>
<dbReference type="AlphaFoldDB" id="A0A7G2RMI8"/>
<proteinExistence type="inferred from homology"/>
<evidence type="ECO:0000256" key="3">
    <source>
        <dbReference type="ARBA" id="ARBA00022946"/>
    </source>
</evidence>
<comment type="caution">
    <text evidence="4">The sequence shown here is derived from an EMBL/GenBank/DDBJ whole genome shotgun (WGS) entry which is preliminary data.</text>
</comment>
<dbReference type="SMART" id="SM00733">
    <property type="entry name" value="Mterf"/>
    <property type="match status" value="7"/>
</dbReference>
<reference evidence="4 5" key="1">
    <citation type="journal article" date="2014" name="Nature">
        <title>The genome of the recently domesticated crop plant sugar beet (Beta vulgaris).</title>
        <authorList>
            <person name="Dohm J.C."/>
            <person name="Minoche A.E."/>
            <person name="Holtgrawe D."/>
            <person name="Capella-Gutierrez S."/>
            <person name="Zakrzewski F."/>
            <person name="Tafer H."/>
            <person name="Rupp O."/>
            <person name="Sorensen T.R."/>
            <person name="Stracke R."/>
            <person name="Reinhardt R."/>
            <person name="Goesmann A."/>
            <person name="Kraft T."/>
            <person name="Schulz B."/>
            <person name="Stadler P.F."/>
            <person name="Schmidt T."/>
            <person name="Gabaldon T."/>
            <person name="Lehrach H."/>
            <person name="Weisshaar B."/>
            <person name="Himmelbauer H."/>
        </authorList>
    </citation>
    <scope>NUCLEOTIDE SEQUENCE [LARGE SCALE GENOMIC DNA]</scope>
    <source>
        <tissue evidence="4">Taproot</tissue>
    </source>
</reference>
<dbReference type="InterPro" id="IPR038538">
    <property type="entry name" value="MTERF_sf"/>
</dbReference>
<dbReference type="PANTHER" id="PTHR13068:SF231">
    <property type="entry name" value="TRANSCRIPTION TERMINATION FACTOR MTERF2, CHLOROPLASTIC-LIKE"/>
    <property type="match status" value="1"/>
</dbReference>
<organism evidence="4 5">
    <name type="scientific">Beta vulgaris subsp. vulgaris</name>
    <name type="common">Beet</name>
    <dbReference type="NCBI Taxonomy" id="3555"/>
    <lineage>
        <taxon>Eukaryota</taxon>
        <taxon>Viridiplantae</taxon>
        <taxon>Streptophyta</taxon>
        <taxon>Embryophyta</taxon>
        <taxon>Tracheophyta</taxon>
        <taxon>Spermatophyta</taxon>
        <taxon>Magnoliopsida</taxon>
        <taxon>eudicotyledons</taxon>
        <taxon>Gunneridae</taxon>
        <taxon>Pentapetalae</taxon>
        <taxon>Caryophyllales</taxon>
        <taxon>Chenopodiaceae</taxon>
        <taxon>Betoideae</taxon>
        <taxon>Beta</taxon>
    </lineage>
</organism>
<keyword evidence="2" id="KW-0805">Transcription regulation</keyword>
<evidence type="ECO:0000256" key="2">
    <source>
        <dbReference type="ARBA" id="ARBA00022472"/>
    </source>
</evidence>
<gene>
    <name evidence="4" type="ORF">BVRB_8g200260</name>
</gene>
<name>A0A7G2RMI8_BETVV</name>
<accession>A0A7G2RMI8</accession>
<dbReference type="FunFam" id="1.25.70.10:FF:000001">
    <property type="entry name" value="Mitochondrial transcription termination factor-like"/>
    <property type="match status" value="1"/>
</dbReference>
<evidence type="ECO:0000313" key="5">
    <source>
        <dbReference type="Proteomes" id="UP000035740"/>
    </source>
</evidence>
<dbReference type="OMA" id="WISHLKH"/>
<dbReference type="PANTHER" id="PTHR13068">
    <property type="entry name" value="CGI-12 PROTEIN-RELATED"/>
    <property type="match status" value="1"/>
</dbReference>
<evidence type="ECO:0000313" key="4">
    <source>
        <dbReference type="EMBL" id="KMS96721.1"/>
    </source>
</evidence>